<dbReference type="InterPro" id="IPR027381">
    <property type="entry name" value="LytR/CpsA/Psr_C"/>
</dbReference>
<feature type="domain" description="LytR/CpsA/Psr regulator C-terminal" evidence="2">
    <location>
        <begin position="399"/>
        <end position="489"/>
    </location>
</feature>
<feature type="transmembrane region" description="Helical" evidence="1">
    <location>
        <begin position="340"/>
        <end position="362"/>
    </location>
</feature>
<evidence type="ECO:0000313" key="4">
    <source>
        <dbReference type="Proteomes" id="UP000178098"/>
    </source>
</evidence>
<sequence length="490" mass="54219">MVYLYLGQHSIKALGFTKTLLGQYSLAHFAKTHSSAFIENGAFQSVDLIASAIKEALTSAEPQPISDKDICLILPQELFVFGRYIVPSDISDSAIVPFVKDKVRLELKVPLESTHHDYFVKRKGTEATVFFYSIDTEVLKPLQEALQLLQLKIARIIPEESAYYSLFDKTLRADKKEIILFASYNEQHSFAYVYDSLGLLKSECVDLGSDIKPSLKTLVGSLESEGLKVSRLILSGTQAATVRQDLFTKDVGAWTNPLEKIIDTFYKDYLKMLIPTSSENFSILMYDVCFGAFIFTETMREFTLTGKPVVSGSNRRLPKMSVPGSGLLSALREIFNLKTIIIFVLSFILTLGIIFGLSKFNLAQFSLNLPKKGDKVVVSKPTSAPTRKPSPTPSVKREDLKVKVLNGSGTKGKAGEVKTVLQDAGYTDIVTSNAENFDYTATEIQLKKSVSDALSLLQKDLADYVTISDAADLNDEENADVVIIVGSDWE</sequence>
<proteinExistence type="predicted"/>
<dbReference type="Gene3D" id="3.30.70.2390">
    <property type="match status" value="1"/>
</dbReference>
<evidence type="ECO:0000259" key="2">
    <source>
        <dbReference type="Pfam" id="PF13399"/>
    </source>
</evidence>
<reference evidence="3 4" key="1">
    <citation type="journal article" date="2016" name="Nat. Commun.">
        <title>Thousands of microbial genomes shed light on interconnected biogeochemical processes in an aquifer system.</title>
        <authorList>
            <person name="Anantharaman K."/>
            <person name="Brown C.T."/>
            <person name="Hug L.A."/>
            <person name="Sharon I."/>
            <person name="Castelle C.J."/>
            <person name="Probst A.J."/>
            <person name="Thomas B.C."/>
            <person name="Singh A."/>
            <person name="Wilkins M.J."/>
            <person name="Karaoz U."/>
            <person name="Brodie E.L."/>
            <person name="Williams K.H."/>
            <person name="Hubbard S.S."/>
            <person name="Banfield J.F."/>
        </authorList>
    </citation>
    <scope>NUCLEOTIDE SEQUENCE [LARGE SCALE GENOMIC DNA]</scope>
</reference>
<protein>
    <recommendedName>
        <fullName evidence="2">LytR/CpsA/Psr regulator C-terminal domain-containing protein</fullName>
    </recommendedName>
</protein>
<organism evidence="3 4">
    <name type="scientific">Candidatus Roizmanbacteria bacterium RIFCSPHIGHO2_02_FULL_43_11</name>
    <dbReference type="NCBI Taxonomy" id="1802043"/>
    <lineage>
        <taxon>Bacteria</taxon>
        <taxon>Candidatus Roizmaniibacteriota</taxon>
    </lineage>
</organism>
<accession>A0A1F7HKY8</accession>
<dbReference type="Proteomes" id="UP000178098">
    <property type="component" value="Unassembled WGS sequence"/>
</dbReference>
<gene>
    <name evidence="3" type="ORF">A3D08_02630</name>
</gene>
<dbReference type="AlphaFoldDB" id="A0A1F7HKY8"/>
<dbReference type="Pfam" id="PF13399">
    <property type="entry name" value="LytR_C"/>
    <property type="match status" value="1"/>
</dbReference>
<keyword evidence="1" id="KW-1133">Transmembrane helix</keyword>
<keyword evidence="1" id="KW-0812">Transmembrane</keyword>
<dbReference type="EMBL" id="MFZT01000006">
    <property type="protein sequence ID" value="OGK31869.1"/>
    <property type="molecule type" value="Genomic_DNA"/>
</dbReference>
<evidence type="ECO:0000256" key="1">
    <source>
        <dbReference type="SAM" id="Phobius"/>
    </source>
</evidence>
<comment type="caution">
    <text evidence="3">The sequence shown here is derived from an EMBL/GenBank/DDBJ whole genome shotgun (WGS) entry which is preliminary data.</text>
</comment>
<keyword evidence="1" id="KW-0472">Membrane</keyword>
<name>A0A1F7HKY8_9BACT</name>
<evidence type="ECO:0000313" key="3">
    <source>
        <dbReference type="EMBL" id="OGK31869.1"/>
    </source>
</evidence>